<proteinExistence type="predicted"/>
<evidence type="ECO:0000313" key="2">
    <source>
        <dbReference type="Proteomes" id="UP000093432"/>
    </source>
</evidence>
<dbReference type="Proteomes" id="UP000093432">
    <property type="component" value="Unassembled WGS sequence"/>
</dbReference>
<evidence type="ECO:0000313" key="1">
    <source>
        <dbReference type="EMBL" id="OCA75343.1"/>
    </source>
</evidence>
<comment type="caution">
    <text evidence="1">The sequence shown here is derived from an EMBL/GenBank/DDBJ whole genome shotgun (WGS) entry which is preliminary data.</text>
</comment>
<dbReference type="STRING" id="651561.BBI00_13820"/>
<dbReference type="EMBL" id="MAYG01000001">
    <property type="protein sequence ID" value="OCA75343.1"/>
    <property type="molecule type" value="Genomic_DNA"/>
</dbReference>
<gene>
    <name evidence="1" type="ORF">BBI00_13820</name>
</gene>
<dbReference type="AlphaFoldDB" id="A0A1B8ZUS5"/>
<protein>
    <submittedName>
        <fullName evidence="1">Uncharacterized protein</fullName>
    </submittedName>
</protein>
<name>A0A1B8ZUS5_9FLAO</name>
<accession>A0A1B8ZUS5</accession>
<reference evidence="2" key="1">
    <citation type="submission" date="2016-07" db="EMBL/GenBank/DDBJ databases">
        <authorList>
            <person name="Florea S."/>
            <person name="Webb J.S."/>
            <person name="Jaromczyk J."/>
            <person name="Schardl C.L."/>
        </authorList>
    </citation>
    <scope>NUCLEOTIDE SEQUENCE [LARGE SCALE GENOMIC DNA]</scope>
    <source>
        <strain evidence="2">CC-VM-7</strain>
    </source>
</reference>
<organism evidence="1 2">
    <name type="scientific">Chryseobacterium arthrosphaerae</name>
    <dbReference type="NCBI Taxonomy" id="651561"/>
    <lineage>
        <taxon>Bacteria</taxon>
        <taxon>Pseudomonadati</taxon>
        <taxon>Bacteroidota</taxon>
        <taxon>Flavobacteriia</taxon>
        <taxon>Flavobacteriales</taxon>
        <taxon>Weeksellaceae</taxon>
        <taxon>Chryseobacterium group</taxon>
        <taxon>Chryseobacterium</taxon>
    </lineage>
</organism>
<sequence>MVINDDNTLIGGTEAEFSCDTVLKVEKAHYKNQFIRGSWHFVDKTSDLSPYIRGQGYSFGGNKNLIVRDSDYNVWGLTEIVTHKNIIVWQRIYLPKGAFISLEQLDLTMGHEIFHSILNNARLFDIRERTGTNKWVSVHEYFTSRWEQQYIMYRKWEKLNLNMGAFNTEVSTFKSFDELKPKIQPIFNNYLKSTLK</sequence>